<keyword evidence="2" id="KW-1185">Reference proteome</keyword>
<evidence type="ECO:0000313" key="1">
    <source>
        <dbReference type="EMBL" id="QIB69527.1"/>
    </source>
</evidence>
<sequence>MSDFKREFFRIYDKKIASGQLTFSQLGISKADFTSLCTEEEFSFSEEKLAGLCRGMKLDQEEEARLRNSVKKA</sequence>
<protein>
    <submittedName>
        <fullName evidence="1">Uncharacterized protein</fullName>
    </submittedName>
</protein>
<proteinExistence type="predicted"/>
<dbReference type="EMBL" id="CP048649">
    <property type="protein sequence ID" value="QIB69527.1"/>
    <property type="molecule type" value="Genomic_DNA"/>
</dbReference>
<dbReference type="Proteomes" id="UP000466848">
    <property type="component" value="Chromosome"/>
</dbReference>
<reference evidence="1 2" key="1">
    <citation type="submission" date="2020-02" db="EMBL/GenBank/DDBJ databases">
        <authorList>
            <person name="Kim Y.B."/>
            <person name="Roh S.W."/>
        </authorList>
    </citation>
    <scope>NUCLEOTIDE SEQUENCE [LARGE SCALE GENOMIC DNA]</scope>
    <source>
        <strain evidence="1 2">DSM 103574</strain>
    </source>
</reference>
<name>A0A858BVA6_9FIRM</name>
<dbReference type="KEGG" id="abut:Ami103574_09375"/>
<organism evidence="1 2">
    <name type="scientific">Aminipila butyrica</name>
    <dbReference type="NCBI Taxonomy" id="433296"/>
    <lineage>
        <taxon>Bacteria</taxon>
        <taxon>Bacillati</taxon>
        <taxon>Bacillota</taxon>
        <taxon>Clostridia</taxon>
        <taxon>Peptostreptococcales</taxon>
        <taxon>Anaerovoracaceae</taxon>
        <taxon>Aminipila</taxon>
    </lineage>
</organism>
<dbReference type="AlphaFoldDB" id="A0A858BVA6"/>
<accession>A0A858BVA6</accession>
<dbReference type="RefSeq" id="WP_163066770.1">
    <property type="nucleotide sequence ID" value="NZ_CP048649.1"/>
</dbReference>
<evidence type="ECO:0000313" key="2">
    <source>
        <dbReference type="Proteomes" id="UP000466848"/>
    </source>
</evidence>
<gene>
    <name evidence="1" type="ORF">Ami103574_09375</name>
</gene>